<dbReference type="AlphaFoldDB" id="A0A914VAY7"/>
<dbReference type="Proteomes" id="UP000887566">
    <property type="component" value="Unplaced"/>
</dbReference>
<sequence length="251" mass="27444">MCDSGWTGERCETSLFNRCGDNGAERKGNCICRQNYAGDRCQYVTICIHGQLFNGRCACYYGWSGDFCDIIVCHNGIPNEEGQSCKCASKYRGKYCDFCAEPSSSPPPECAEIGKGVVNIGQDYWPMLFAALITIGIVLLESNNQSPAIRTAVTQDDRECKDIDMETLIVQADHVMRPHSGLINATVSQGFAQGGMKYGATSNRFNHIGSSGRTIWPALRITTGLAVNSGNNMAILVNFINDCVTFAASRW</sequence>
<protein>
    <submittedName>
        <fullName evidence="4">EGF-like domain-containing protein</fullName>
    </submittedName>
</protein>
<comment type="caution">
    <text evidence="1">Lacks conserved residue(s) required for the propagation of feature annotation.</text>
</comment>
<name>A0A914VAY7_9BILA</name>
<evidence type="ECO:0000313" key="4">
    <source>
        <dbReference type="WBParaSite" id="PSAMB.scaffold1741size28220.g14756.t1"/>
    </source>
</evidence>
<keyword evidence="3" id="KW-1185">Reference proteome</keyword>
<feature type="disulfide bond" evidence="1">
    <location>
        <begin position="2"/>
        <end position="11"/>
    </location>
</feature>
<proteinExistence type="predicted"/>
<dbReference type="PROSITE" id="PS00022">
    <property type="entry name" value="EGF_1"/>
    <property type="match status" value="1"/>
</dbReference>
<reference evidence="4" key="1">
    <citation type="submission" date="2022-11" db="UniProtKB">
        <authorList>
            <consortium name="WormBaseParasite"/>
        </authorList>
    </citation>
    <scope>IDENTIFICATION</scope>
</reference>
<dbReference type="WBParaSite" id="PSAMB.scaffold1741size28220.g14756.t1">
    <property type="protein sequence ID" value="PSAMB.scaffold1741size28220.g14756.t1"/>
    <property type="gene ID" value="PSAMB.scaffold1741size28220.g14756"/>
</dbReference>
<evidence type="ECO:0000256" key="1">
    <source>
        <dbReference type="PROSITE-ProRule" id="PRU00076"/>
    </source>
</evidence>
<evidence type="ECO:0000313" key="3">
    <source>
        <dbReference type="Proteomes" id="UP000887566"/>
    </source>
</evidence>
<dbReference type="InterPro" id="IPR000742">
    <property type="entry name" value="EGF"/>
</dbReference>
<dbReference type="Gene3D" id="2.10.25.10">
    <property type="entry name" value="Laminin"/>
    <property type="match status" value="1"/>
</dbReference>
<organism evidence="3 4">
    <name type="scientific">Plectus sambesii</name>
    <dbReference type="NCBI Taxonomy" id="2011161"/>
    <lineage>
        <taxon>Eukaryota</taxon>
        <taxon>Metazoa</taxon>
        <taxon>Ecdysozoa</taxon>
        <taxon>Nematoda</taxon>
        <taxon>Chromadorea</taxon>
        <taxon>Plectida</taxon>
        <taxon>Plectina</taxon>
        <taxon>Plectoidea</taxon>
        <taxon>Plectidae</taxon>
        <taxon>Plectus</taxon>
    </lineage>
</organism>
<dbReference type="PROSITE" id="PS50026">
    <property type="entry name" value="EGF_3"/>
    <property type="match status" value="1"/>
</dbReference>
<keyword evidence="1" id="KW-1015">Disulfide bond</keyword>
<evidence type="ECO:0000259" key="2">
    <source>
        <dbReference type="PROSITE" id="PS50026"/>
    </source>
</evidence>
<accession>A0A914VAY7</accession>
<feature type="domain" description="EGF-like" evidence="2">
    <location>
        <begin position="1"/>
        <end position="12"/>
    </location>
</feature>
<keyword evidence="1" id="KW-0245">EGF-like domain</keyword>